<reference evidence="1" key="2">
    <citation type="submission" date="2022-04" db="EMBL/GenBank/DDBJ databases">
        <title>Complete Genome Sequence of Flavobacterium sediminilitoris YSM-43, Isolated from a Tidal Sediment.</title>
        <authorList>
            <person name="Lee P.A."/>
        </authorList>
    </citation>
    <scope>NUCLEOTIDE SEQUENCE</scope>
    <source>
        <strain evidence="1">YSM-43</strain>
    </source>
</reference>
<dbReference type="RefSeq" id="WP_045968031.1">
    <property type="nucleotide sequence ID" value="NZ_CP090145.1"/>
</dbReference>
<dbReference type="EMBL" id="CP090145">
    <property type="protein sequence ID" value="UOX32468.1"/>
    <property type="molecule type" value="Genomic_DNA"/>
</dbReference>
<evidence type="ECO:0000313" key="2">
    <source>
        <dbReference type="Proteomes" id="UP000830454"/>
    </source>
</evidence>
<evidence type="ECO:0000313" key="1">
    <source>
        <dbReference type="EMBL" id="UOX32468.1"/>
    </source>
</evidence>
<accession>A0ABY4HIS6</accession>
<protein>
    <submittedName>
        <fullName evidence="1">Uncharacterized protein</fullName>
    </submittedName>
</protein>
<dbReference type="Proteomes" id="UP000830454">
    <property type="component" value="Chromosome"/>
</dbReference>
<name>A0ABY4HIS6_9FLAO</name>
<gene>
    <name evidence="1" type="ORF">LXD69_10435</name>
</gene>
<proteinExistence type="predicted"/>
<reference evidence="1" key="1">
    <citation type="submission" date="2021-12" db="EMBL/GenBank/DDBJ databases">
        <authorList>
            <person name="Cha I.-T."/>
            <person name="Lee K.-E."/>
            <person name="Park S.-J."/>
        </authorList>
    </citation>
    <scope>NUCLEOTIDE SEQUENCE</scope>
    <source>
        <strain evidence="1">YSM-43</strain>
    </source>
</reference>
<keyword evidence="2" id="KW-1185">Reference proteome</keyword>
<dbReference type="InterPro" id="IPR053851">
    <property type="entry name" value="DUF6929"/>
</dbReference>
<organism evidence="1 2">
    <name type="scientific">Flavobacterium sediminilitoris</name>
    <dbReference type="NCBI Taxonomy" id="2024526"/>
    <lineage>
        <taxon>Bacteria</taxon>
        <taxon>Pseudomonadati</taxon>
        <taxon>Bacteroidota</taxon>
        <taxon>Flavobacteriia</taxon>
        <taxon>Flavobacteriales</taxon>
        <taxon>Flavobacteriaceae</taxon>
        <taxon>Flavobacterium</taxon>
    </lineage>
</organism>
<dbReference type="Pfam" id="PF22000">
    <property type="entry name" value="DUF6929"/>
    <property type="match status" value="1"/>
</dbReference>
<sequence>MEKFHLQLFLNIIGIGSASGLLFKNDSLFIISDNSTYLYEYHLTNDTLQRHALDENPQENIAKKEKLDFESIALNKNKIIILGSGSTKNRNKVASYHLESKEIQNIDFTLPFENLKKTASLSEGELNIEGLIITPKKSYFFQRGNTKDGSNGIFILNDDTNDSFEFKKITLPKINTIEATFTDAILVNENIYFLAAVENTISTYEDGEILGTFFGKINLENLIIEKTLLISKKNKFEGITLYKETKNQLEFLLCEDNDTEQLTSKIYKLTINN</sequence>